<keyword evidence="2" id="KW-1185">Reference proteome</keyword>
<dbReference type="SUPFAM" id="SSF48452">
    <property type="entry name" value="TPR-like"/>
    <property type="match status" value="1"/>
</dbReference>
<accession>A0A6P2D7X4</accession>
<name>A0A6P2D7X4_9BACT</name>
<sequence>MVLGWLFGRSARTKTVVPTLYPGLDPLRLEQFLAEPEYARIKSFANVYVLPFVSQNSGPSQMCFGLGLSRLMIRNLMLLRGVSIHGPEDTPPVPYEAAPGMAAGRVGSVYVTGIADLGADGYSVQVEVHRAGRPVRAEHVGHADFATFLRECSFALARLLGCEADEDTVRAWGVGQPRSAKSLIWVGKTHLEFERTQTVERGREATALLATDPDFAVAAWDIDEELPNARPAYFQALQRDPFNAQICFQAFCAVWRSQGPQPDALQFCRKAIELSPGHGKAHMCAPHAAQRPVEMLWHSELGYRLLPGNSFAVNNYVLALTRANAPPVRLIELAEEGIVMDPSDPGNYERMIELCVELRDFKAALATAERLQQLYEPEMNERALYCLRQNPHRAQLIDSGAYVPAAANRQRIVELRQKIRSEER</sequence>
<organism evidence="1 2">
    <name type="scientific">Gemmata massiliana</name>
    <dbReference type="NCBI Taxonomy" id="1210884"/>
    <lineage>
        <taxon>Bacteria</taxon>
        <taxon>Pseudomonadati</taxon>
        <taxon>Planctomycetota</taxon>
        <taxon>Planctomycetia</taxon>
        <taxon>Gemmatales</taxon>
        <taxon>Gemmataceae</taxon>
        <taxon>Gemmata</taxon>
    </lineage>
</organism>
<keyword evidence="1" id="KW-0472">Membrane</keyword>
<dbReference type="EMBL" id="LR593886">
    <property type="protein sequence ID" value="VTR96234.1"/>
    <property type="molecule type" value="Genomic_DNA"/>
</dbReference>
<evidence type="ECO:0000313" key="1">
    <source>
        <dbReference type="EMBL" id="VTR96234.1"/>
    </source>
</evidence>
<evidence type="ECO:0000313" key="2">
    <source>
        <dbReference type="Proteomes" id="UP000464178"/>
    </source>
</evidence>
<dbReference type="Proteomes" id="UP000464178">
    <property type="component" value="Chromosome"/>
</dbReference>
<protein>
    <submittedName>
        <fullName evidence="1">Transmembrane and tpr repeat-containing protein 3: Uncharacterized protein</fullName>
    </submittedName>
</protein>
<dbReference type="Gene3D" id="1.25.40.10">
    <property type="entry name" value="Tetratricopeptide repeat domain"/>
    <property type="match status" value="1"/>
</dbReference>
<reference evidence="1 2" key="1">
    <citation type="submission" date="2019-05" db="EMBL/GenBank/DDBJ databases">
        <authorList>
            <consortium name="Science for Life Laboratories"/>
        </authorList>
    </citation>
    <scope>NUCLEOTIDE SEQUENCE [LARGE SCALE GENOMIC DNA]</scope>
    <source>
        <strain evidence="1">Soil9</strain>
    </source>
</reference>
<dbReference type="KEGG" id="gms:SOIL9_14800"/>
<gene>
    <name evidence="1" type="ORF">SOIL9_14800</name>
</gene>
<keyword evidence="1" id="KW-0812">Transmembrane</keyword>
<dbReference type="AlphaFoldDB" id="A0A6P2D7X4"/>
<dbReference type="RefSeq" id="WP_162670548.1">
    <property type="nucleotide sequence ID" value="NZ_LR593886.1"/>
</dbReference>
<proteinExistence type="predicted"/>
<dbReference type="InterPro" id="IPR011990">
    <property type="entry name" value="TPR-like_helical_dom_sf"/>
</dbReference>